<accession>A0ABN1ZVY1</accession>
<sequence>MPKVNIYVPDALYDEIRRTDLPISSIAQQAFRDALSARANADWIAAARTRPTRTTRRIDTAALMDDVRDEFGA</sequence>
<dbReference type="InterPro" id="IPR009956">
    <property type="entry name" value="Post-segregation_anti-tox_CcdA"/>
</dbReference>
<keyword evidence="1" id="KW-1277">Toxin-antitoxin system</keyword>
<dbReference type="EMBL" id="BAAAOR010000004">
    <property type="protein sequence ID" value="GAA1505105.1"/>
    <property type="molecule type" value="Genomic_DNA"/>
</dbReference>
<comment type="caution">
    <text evidence="2">The sequence shown here is derived from an EMBL/GenBank/DDBJ whole genome shotgun (WGS) entry which is preliminary data.</text>
</comment>
<dbReference type="Pfam" id="PF07362">
    <property type="entry name" value="CcdA"/>
    <property type="match status" value="1"/>
</dbReference>
<proteinExistence type="predicted"/>
<dbReference type="RefSeq" id="WP_141006013.1">
    <property type="nucleotide sequence ID" value="NZ_BAAAOR010000004.1"/>
</dbReference>
<gene>
    <name evidence="2" type="ORF">GCM10009788_05840</name>
</gene>
<name>A0ABN1ZVY1_9ACTN</name>
<organism evidence="2 3">
    <name type="scientific">Nocardioides humi</name>
    <dbReference type="NCBI Taxonomy" id="449461"/>
    <lineage>
        <taxon>Bacteria</taxon>
        <taxon>Bacillati</taxon>
        <taxon>Actinomycetota</taxon>
        <taxon>Actinomycetes</taxon>
        <taxon>Propionibacteriales</taxon>
        <taxon>Nocardioidaceae</taxon>
        <taxon>Nocardioides</taxon>
    </lineage>
</organism>
<evidence type="ECO:0000313" key="2">
    <source>
        <dbReference type="EMBL" id="GAA1505105.1"/>
    </source>
</evidence>
<evidence type="ECO:0000313" key="3">
    <source>
        <dbReference type="Proteomes" id="UP001500842"/>
    </source>
</evidence>
<keyword evidence="3" id="KW-1185">Reference proteome</keyword>
<dbReference type="Proteomes" id="UP001500842">
    <property type="component" value="Unassembled WGS sequence"/>
</dbReference>
<evidence type="ECO:0008006" key="4">
    <source>
        <dbReference type="Google" id="ProtNLM"/>
    </source>
</evidence>
<protein>
    <recommendedName>
        <fullName evidence="4">Post-segregation antitoxin (Ccd killing mechanism protein) encoded by the F plasmid</fullName>
    </recommendedName>
</protein>
<reference evidence="2 3" key="1">
    <citation type="journal article" date="2019" name="Int. J. Syst. Evol. Microbiol.">
        <title>The Global Catalogue of Microorganisms (GCM) 10K type strain sequencing project: providing services to taxonomists for standard genome sequencing and annotation.</title>
        <authorList>
            <consortium name="The Broad Institute Genomics Platform"/>
            <consortium name="The Broad Institute Genome Sequencing Center for Infectious Disease"/>
            <person name="Wu L."/>
            <person name="Ma J."/>
        </authorList>
    </citation>
    <scope>NUCLEOTIDE SEQUENCE [LARGE SCALE GENOMIC DNA]</scope>
    <source>
        <strain evidence="2 3">JCM 14942</strain>
    </source>
</reference>
<evidence type="ECO:0000256" key="1">
    <source>
        <dbReference type="ARBA" id="ARBA00022649"/>
    </source>
</evidence>